<gene>
    <name evidence="6" type="ORF">SAMN05421538_11444</name>
</gene>
<dbReference type="PANTHER" id="PTHR43140:SF1">
    <property type="entry name" value="TYPE I RESTRICTION ENZYME ECOKI SPECIFICITY SUBUNIT"/>
    <property type="match status" value="1"/>
</dbReference>
<sequence>MRLDVIDNHRSRFVPVISGWHQRKMRFAVRSYQTKKNTDENPTVLSLTKTGLRVKTDLSFGKSTENYIGHQIVEHGQFVFTPRDFDATPILCGVADTPGCISNLYIVFDVSPHVDAKFLEYYFWGLKYGFEFFEKLSFGMRYSFNRTQFENIPLLHPDLAAQRKIADFLDRETARIDQLIERKQRQVELLREQQKSFATVEVTGSNYSEKSGTGLGQLPFAPSHWRVHRVATVFRESFEMGGEELPVLSVSINWGISDRELDDEDRHRIVTHIKDRNAYKRVRVGDLVYNMMRAWQGGFGVARVDGLVSPAYVVARPSEEIHAPFFEHLLRTPMWIEEFRRSSKGIADFRQRLYWEHFRQVGLVLPPLEEQVEIANRIAANDAEVEAVLTPIRASIERLAEFRSALITSAVTGQIDVMTWGQSKHTDHRLDQIEEDIALREARA</sequence>
<evidence type="ECO:0000256" key="2">
    <source>
        <dbReference type="ARBA" id="ARBA00022747"/>
    </source>
</evidence>
<dbReference type="SUPFAM" id="SSF116734">
    <property type="entry name" value="DNA methylase specificity domain"/>
    <property type="match status" value="2"/>
</dbReference>
<dbReference type="Pfam" id="PF01420">
    <property type="entry name" value="Methylase_S"/>
    <property type="match status" value="1"/>
</dbReference>
<keyword evidence="3" id="KW-0238">DNA-binding</keyword>
<keyword evidence="6" id="KW-0378">Hydrolase</keyword>
<organism evidence="6 7">
    <name type="scientific">Paracoccus isoporae</name>
    <dbReference type="NCBI Taxonomy" id="591205"/>
    <lineage>
        <taxon>Bacteria</taxon>
        <taxon>Pseudomonadati</taxon>
        <taxon>Pseudomonadota</taxon>
        <taxon>Alphaproteobacteria</taxon>
        <taxon>Rhodobacterales</taxon>
        <taxon>Paracoccaceae</taxon>
        <taxon>Paracoccus</taxon>
    </lineage>
</organism>
<evidence type="ECO:0000259" key="5">
    <source>
        <dbReference type="Pfam" id="PF01420"/>
    </source>
</evidence>
<keyword evidence="2" id="KW-0680">Restriction system</keyword>
<feature type="domain" description="Type I restriction modification DNA specificity" evidence="5">
    <location>
        <begin position="56"/>
        <end position="188"/>
    </location>
</feature>
<evidence type="ECO:0000256" key="4">
    <source>
        <dbReference type="SAM" id="Coils"/>
    </source>
</evidence>
<dbReference type="GO" id="GO:0009307">
    <property type="term" value="P:DNA restriction-modification system"/>
    <property type="evidence" value="ECO:0007669"/>
    <property type="project" value="UniProtKB-KW"/>
</dbReference>
<dbReference type="AlphaFoldDB" id="A0A1G7GR68"/>
<accession>A0A1G7GR68</accession>
<comment type="similarity">
    <text evidence="1">Belongs to the type-I restriction system S methylase family.</text>
</comment>
<dbReference type="EMBL" id="FNAH01000014">
    <property type="protein sequence ID" value="SDE90581.1"/>
    <property type="molecule type" value="Genomic_DNA"/>
</dbReference>
<protein>
    <submittedName>
        <fullName evidence="6">Restriction endonuclease S subunit</fullName>
    </submittedName>
</protein>
<evidence type="ECO:0000313" key="7">
    <source>
        <dbReference type="Proteomes" id="UP000199344"/>
    </source>
</evidence>
<dbReference type="Gene3D" id="3.90.220.20">
    <property type="entry name" value="DNA methylase specificity domains"/>
    <property type="match status" value="2"/>
</dbReference>
<reference evidence="6 7" key="1">
    <citation type="submission" date="2016-10" db="EMBL/GenBank/DDBJ databases">
        <authorList>
            <person name="de Groot N.N."/>
        </authorList>
    </citation>
    <scope>NUCLEOTIDE SEQUENCE [LARGE SCALE GENOMIC DNA]</scope>
    <source>
        <strain evidence="6 7">DSM 22220</strain>
    </source>
</reference>
<dbReference type="Proteomes" id="UP000199344">
    <property type="component" value="Unassembled WGS sequence"/>
</dbReference>
<dbReference type="GO" id="GO:0004519">
    <property type="term" value="F:endonuclease activity"/>
    <property type="evidence" value="ECO:0007669"/>
    <property type="project" value="UniProtKB-KW"/>
</dbReference>
<proteinExistence type="inferred from homology"/>
<dbReference type="GO" id="GO:0003677">
    <property type="term" value="F:DNA binding"/>
    <property type="evidence" value="ECO:0007669"/>
    <property type="project" value="UniProtKB-KW"/>
</dbReference>
<dbReference type="InterPro" id="IPR044946">
    <property type="entry name" value="Restrct_endonuc_typeI_TRD_sf"/>
</dbReference>
<dbReference type="RefSeq" id="WP_143025710.1">
    <property type="nucleotide sequence ID" value="NZ_FNAH01000014.1"/>
</dbReference>
<dbReference type="InterPro" id="IPR051212">
    <property type="entry name" value="Type-I_RE_S_subunit"/>
</dbReference>
<keyword evidence="6" id="KW-0540">Nuclease</keyword>
<feature type="coiled-coil region" evidence="4">
    <location>
        <begin position="169"/>
        <end position="196"/>
    </location>
</feature>
<dbReference type="PANTHER" id="PTHR43140">
    <property type="entry name" value="TYPE-1 RESTRICTION ENZYME ECOKI SPECIFICITY PROTEIN"/>
    <property type="match status" value="1"/>
</dbReference>
<evidence type="ECO:0000256" key="3">
    <source>
        <dbReference type="ARBA" id="ARBA00023125"/>
    </source>
</evidence>
<keyword evidence="6" id="KW-0255">Endonuclease</keyword>
<evidence type="ECO:0000313" key="6">
    <source>
        <dbReference type="EMBL" id="SDE90581.1"/>
    </source>
</evidence>
<name>A0A1G7GR68_9RHOB</name>
<dbReference type="CDD" id="cd16961">
    <property type="entry name" value="RMtype1_S_TRD-CR_like"/>
    <property type="match status" value="1"/>
</dbReference>
<keyword evidence="4" id="KW-0175">Coiled coil</keyword>
<dbReference type="OrthoDB" id="512700at2"/>
<dbReference type="InterPro" id="IPR000055">
    <property type="entry name" value="Restrct_endonuc_typeI_TRD"/>
</dbReference>
<dbReference type="STRING" id="591205.SAMN05421538_11444"/>
<keyword evidence="7" id="KW-1185">Reference proteome</keyword>
<evidence type="ECO:0000256" key="1">
    <source>
        <dbReference type="ARBA" id="ARBA00010923"/>
    </source>
</evidence>